<dbReference type="Pfam" id="PF00005">
    <property type="entry name" value="ABC_tran"/>
    <property type="match status" value="1"/>
</dbReference>
<sequence length="327" mass="34787">MATSSLLAVDSLAVSIKARGGDVVYPVRSASFALERGQTLALVGESGCGKSMTCLAISGLLPKRGAISHGRVVLDGLDLADQNPKAMRNIRRKQIAFVFQDAVNGLNPVKTIGWQIAEAVALRENVSWHRAKSRALDLLDRVGMPDPKTRVREFPHQLSGGMNQRAMIALAVAGQPKLLIADEATTALDVTIQAQILALIADLQREFGMAVIFVTHDLGLVAEMADAVAVMYAGRVVERAPVAELYAAPKHPYTAGLLNSLPRVDRRRETIQVIEGQVPPINAMPSGCAFGPRCGLATDECRTTLPNLVLASGGALACHHPLTGTPL</sequence>
<reference evidence="9" key="1">
    <citation type="submission" date="2018-08" db="EMBL/GenBank/DDBJ databases">
        <authorList>
            <person name="Jin W."/>
            <person name="Wang H."/>
            <person name="Yang Y."/>
            <person name="Li M."/>
            <person name="Liu J."/>
        </authorList>
    </citation>
    <scope>NUCLEOTIDE SEQUENCE</scope>
    <source>
        <strain evidence="9">AESS21</strain>
    </source>
</reference>
<dbReference type="EMBL" id="QTKU01000005">
    <property type="protein sequence ID" value="MBS8262547.1"/>
    <property type="molecule type" value="Genomic_DNA"/>
</dbReference>
<dbReference type="PROSITE" id="PS50893">
    <property type="entry name" value="ABC_TRANSPORTER_2"/>
    <property type="match status" value="1"/>
</dbReference>
<evidence type="ECO:0000313" key="9">
    <source>
        <dbReference type="EMBL" id="MBS8262547.1"/>
    </source>
</evidence>
<dbReference type="PANTHER" id="PTHR43297:SF2">
    <property type="entry name" value="DIPEPTIDE TRANSPORT ATP-BINDING PROTEIN DPPD"/>
    <property type="match status" value="1"/>
</dbReference>
<dbReference type="GO" id="GO:0005524">
    <property type="term" value="F:ATP binding"/>
    <property type="evidence" value="ECO:0007669"/>
    <property type="project" value="UniProtKB-KW"/>
</dbReference>
<dbReference type="RefSeq" id="WP_213217851.1">
    <property type="nucleotide sequence ID" value="NZ_QTKU01000005.1"/>
</dbReference>
<dbReference type="GO" id="GO:0016887">
    <property type="term" value="F:ATP hydrolysis activity"/>
    <property type="evidence" value="ECO:0007669"/>
    <property type="project" value="InterPro"/>
</dbReference>
<dbReference type="CDD" id="cd03257">
    <property type="entry name" value="ABC_NikE_OppD_transporters"/>
    <property type="match status" value="1"/>
</dbReference>
<dbReference type="InterPro" id="IPR027417">
    <property type="entry name" value="P-loop_NTPase"/>
</dbReference>
<accession>A0A944CH95</accession>
<evidence type="ECO:0000256" key="5">
    <source>
        <dbReference type="ARBA" id="ARBA00022741"/>
    </source>
</evidence>
<dbReference type="SUPFAM" id="SSF52540">
    <property type="entry name" value="P-loop containing nucleoside triphosphate hydrolases"/>
    <property type="match status" value="1"/>
</dbReference>
<evidence type="ECO:0000256" key="4">
    <source>
        <dbReference type="ARBA" id="ARBA00022475"/>
    </source>
</evidence>
<protein>
    <submittedName>
        <fullName evidence="9">ABC transporter ATP-binding protein</fullName>
    </submittedName>
</protein>
<dbReference type="InterPro" id="IPR013563">
    <property type="entry name" value="Oligopep_ABC_C"/>
</dbReference>
<evidence type="ECO:0000256" key="6">
    <source>
        <dbReference type="ARBA" id="ARBA00022840"/>
    </source>
</evidence>
<evidence type="ECO:0000256" key="3">
    <source>
        <dbReference type="ARBA" id="ARBA00022448"/>
    </source>
</evidence>
<keyword evidence="7" id="KW-0472">Membrane</keyword>
<dbReference type="Pfam" id="PF08352">
    <property type="entry name" value="oligo_HPY"/>
    <property type="match status" value="1"/>
</dbReference>
<keyword evidence="6 9" id="KW-0067">ATP-binding</keyword>
<dbReference type="AlphaFoldDB" id="A0A944CH95"/>
<dbReference type="InterPro" id="IPR003439">
    <property type="entry name" value="ABC_transporter-like_ATP-bd"/>
</dbReference>
<keyword evidence="4" id="KW-1003">Cell membrane</keyword>
<evidence type="ECO:0000259" key="8">
    <source>
        <dbReference type="PROSITE" id="PS50893"/>
    </source>
</evidence>
<keyword evidence="5" id="KW-0547">Nucleotide-binding</keyword>
<dbReference type="SMART" id="SM00382">
    <property type="entry name" value="AAA"/>
    <property type="match status" value="1"/>
</dbReference>
<comment type="caution">
    <text evidence="9">The sequence shown here is derived from an EMBL/GenBank/DDBJ whole genome shotgun (WGS) entry which is preliminary data.</text>
</comment>
<proteinExistence type="inferred from homology"/>
<dbReference type="InterPro" id="IPR003593">
    <property type="entry name" value="AAA+_ATPase"/>
</dbReference>
<dbReference type="Gene3D" id="3.40.50.300">
    <property type="entry name" value="P-loop containing nucleotide triphosphate hydrolases"/>
    <property type="match status" value="1"/>
</dbReference>
<dbReference type="FunFam" id="3.40.50.300:FF:000016">
    <property type="entry name" value="Oligopeptide ABC transporter ATP-binding component"/>
    <property type="match status" value="1"/>
</dbReference>
<dbReference type="GO" id="GO:0055085">
    <property type="term" value="P:transmembrane transport"/>
    <property type="evidence" value="ECO:0007669"/>
    <property type="project" value="UniProtKB-ARBA"/>
</dbReference>
<evidence type="ECO:0000313" key="10">
    <source>
        <dbReference type="Proteomes" id="UP000705379"/>
    </source>
</evidence>
<feature type="domain" description="ABC transporter" evidence="8">
    <location>
        <begin position="7"/>
        <end position="258"/>
    </location>
</feature>
<dbReference type="NCBIfam" id="TIGR01727">
    <property type="entry name" value="oligo_HPY"/>
    <property type="match status" value="1"/>
</dbReference>
<evidence type="ECO:0000256" key="7">
    <source>
        <dbReference type="ARBA" id="ARBA00023136"/>
    </source>
</evidence>
<evidence type="ECO:0000256" key="2">
    <source>
        <dbReference type="ARBA" id="ARBA00005417"/>
    </source>
</evidence>
<comment type="subcellular location">
    <subcellularLocation>
        <location evidence="1">Cell inner membrane</location>
        <topology evidence="1">Peripheral membrane protein</topology>
    </subcellularLocation>
</comment>
<name>A0A944CH95_9HYPH</name>
<dbReference type="GO" id="GO:0005886">
    <property type="term" value="C:plasma membrane"/>
    <property type="evidence" value="ECO:0007669"/>
    <property type="project" value="UniProtKB-SubCell"/>
</dbReference>
<organism evidence="9 10">
    <name type="scientific">Roseibium polysiphoniae</name>
    <dbReference type="NCBI Taxonomy" id="2571221"/>
    <lineage>
        <taxon>Bacteria</taxon>
        <taxon>Pseudomonadati</taxon>
        <taxon>Pseudomonadota</taxon>
        <taxon>Alphaproteobacteria</taxon>
        <taxon>Hyphomicrobiales</taxon>
        <taxon>Stappiaceae</taxon>
        <taxon>Roseibium</taxon>
    </lineage>
</organism>
<comment type="similarity">
    <text evidence="2">Belongs to the ABC transporter superfamily.</text>
</comment>
<evidence type="ECO:0000256" key="1">
    <source>
        <dbReference type="ARBA" id="ARBA00004417"/>
    </source>
</evidence>
<dbReference type="Proteomes" id="UP000705379">
    <property type="component" value="Unassembled WGS sequence"/>
</dbReference>
<dbReference type="PANTHER" id="PTHR43297">
    <property type="entry name" value="OLIGOPEPTIDE TRANSPORT ATP-BINDING PROTEIN APPD"/>
    <property type="match status" value="1"/>
</dbReference>
<reference evidence="9" key="2">
    <citation type="journal article" date="2021" name="Microorganisms">
        <title>Bacterial Dimethylsulfoniopropionate Biosynthesis in the East China Sea.</title>
        <authorList>
            <person name="Liu J."/>
            <person name="Zhang Y."/>
            <person name="Liu J."/>
            <person name="Zhong H."/>
            <person name="Williams B.T."/>
            <person name="Zheng Y."/>
            <person name="Curson A.R.J."/>
            <person name="Sun C."/>
            <person name="Sun H."/>
            <person name="Song D."/>
            <person name="Wagner Mackenzie B."/>
            <person name="Bermejo Martinez A."/>
            <person name="Todd J.D."/>
            <person name="Zhang X.H."/>
        </authorList>
    </citation>
    <scope>NUCLEOTIDE SEQUENCE</scope>
    <source>
        <strain evidence="9">AESS21</strain>
    </source>
</reference>
<keyword evidence="3" id="KW-0813">Transport</keyword>
<gene>
    <name evidence="9" type="ORF">DYI23_20145</name>
</gene>
<dbReference type="GO" id="GO:0015833">
    <property type="term" value="P:peptide transport"/>
    <property type="evidence" value="ECO:0007669"/>
    <property type="project" value="InterPro"/>
</dbReference>
<dbReference type="InterPro" id="IPR050388">
    <property type="entry name" value="ABC_Ni/Peptide_Import"/>
</dbReference>